<sequence>MTSLYQNYVNTGKKNIHKRTSQKEGERTYRKNFQEAQRNRSYPVKKDSQSQLIF</sequence>
<feature type="compositionally biased region" description="Basic and acidic residues" evidence="1">
    <location>
        <begin position="21"/>
        <end position="33"/>
    </location>
</feature>
<evidence type="ECO:0000256" key="1">
    <source>
        <dbReference type="SAM" id="MobiDB-lite"/>
    </source>
</evidence>
<feature type="compositionally biased region" description="Polar residues" evidence="1">
    <location>
        <begin position="1"/>
        <end position="13"/>
    </location>
</feature>
<proteinExistence type="predicted"/>
<organism evidence="2">
    <name type="scientific">Rhizophora mucronata</name>
    <name type="common">Asiatic mangrove</name>
    <dbReference type="NCBI Taxonomy" id="61149"/>
    <lineage>
        <taxon>Eukaryota</taxon>
        <taxon>Viridiplantae</taxon>
        <taxon>Streptophyta</taxon>
        <taxon>Embryophyta</taxon>
        <taxon>Tracheophyta</taxon>
        <taxon>Spermatophyta</taxon>
        <taxon>Magnoliopsida</taxon>
        <taxon>eudicotyledons</taxon>
        <taxon>Gunneridae</taxon>
        <taxon>Pentapetalae</taxon>
        <taxon>rosids</taxon>
        <taxon>fabids</taxon>
        <taxon>Malpighiales</taxon>
        <taxon>Rhizophoraceae</taxon>
        <taxon>Rhizophora</taxon>
    </lineage>
</organism>
<reference evidence="2" key="1">
    <citation type="submission" date="2018-02" db="EMBL/GenBank/DDBJ databases">
        <title>Rhizophora mucronata_Transcriptome.</title>
        <authorList>
            <person name="Meera S.P."/>
            <person name="Sreeshan A."/>
            <person name="Augustine A."/>
        </authorList>
    </citation>
    <scope>NUCLEOTIDE SEQUENCE</scope>
    <source>
        <tissue evidence="2">Leaf</tissue>
    </source>
</reference>
<feature type="region of interest" description="Disordered" evidence="1">
    <location>
        <begin position="1"/>
        <end position="54"/>
    </location>
</feature>
<accession>A0A2P2PMR2</accession>
<dbReference type="EMBL" id="GGEC01075530">
    <property type="protein sequence ID" value="MBX56014.1"/>
    <property type="molecule type" value="Transcribed_RNA"/>
</dbReference>
<protein>
    <submittedName>
        <fullName evidence="2">Uncharacterized protein</fullName>
    </submittedName>
</protein>
<name>A0A2P2PMR2_RHIMU</name>
<evidence type="ECO:0000313" key="2">
    <source>
        <dbReference type="EMBL" id="MBX56014.1"/>
    </source>
</evidence>
<dbReference type="AlphaFoldDB" id="A0A2P2PMR2"/>